<dbReference type="PANTHER" id="PTHR30069:SF53">
    <property type="entry name" value="COLICIN I RECEPTOR-RELATED"/>
    <property type="match status" value="1"/>
</dbReference>
<keyword evidence="1 3" id="KW-0732">Signal</keyword>
<evidence type="ECO:0000259" key="4">
    <source>
        <dbReference type="Pfam" id="PF07715"/>
    </source>
</evidence>
<dbReference type="Proteomes" id="UP000814207">
    <property type="component" value="Unassembled WGS sequence"/>
</dbReference>
<organism evidence="5 6">
    <name type="scientific">Pseudomonas syringae</name>
    <dbReference type="NCBI Taxonomy" id="317"/>
    <lineage>
        <taxon>Bacteria</taxon>
        <taxon>Pseudomonadati</taxon>
        <taxon>Pseudomonadota</taxon>
        <taxon>Gammaproteobacteria</taxon>
        <taxon>Pseudomonadales</taxon>
        <taxon>Pseudomonadaceae</taxon>
        <taxon>Pseudomonas</taxon>
    </lineage>
</organism>
<name>A0A9Q3XA55_PSESX</name>
<comment type="similarity">
    <text evidence="2">Belongs to the TonB-dependent receptor family.</text>
</comment>
<keyword evidence="2" id="KW-0472">Membrane</keyword>
<protein>
    <submittedName>
        <fullName evidence="5">TonB-dependent receptor plug domain-containing protein</fullName>
    </submittedName>
</protein>
<dbReference type="GO" id="GO:0015344">
    <property type="term" value="F:siderophore uptake transmembrane transporter activity"/>
    <property type="evidence" value="ECO:0007669"/>
    <property type="project" value="TreeGrafter"/>
</dbReference>
<dbReference type="PROSITE" id="PS52016">
    <property type="entry name" value="TONB_DEPENDENT_REC_3"/>
    <property type="match status" value="1"/>
</dbReference>
<feature type="non-terminal residue" evidence="5">
    <location>
        <position position="186"/>
    </location>
</feature>
<keyword evidence="2" id="KW-0998">Cell outer membrane</keyword>
<evidence type="ECO:0000313" key="6">
    <source>
        <dbReference type="Proteomes" id="UP000814207"/>
    </source>
</evidence>
<feature type="domain" description="TonB-dependent receptor plug" evidence="4">
    <location>
        <begin position="44"/>
        <end position="153"/>
    </location>
</feature>
<evidence type="ECO:0000256" key="1">
    <source>
        <dbReference type="ARBA" id="ARBA00022729"/>
    </source>
</evidence>
<comment type="subcellular location">
    <subcellularLocation>
        <location evidence="2">Cell outer membrane</location>
        <topology evidence="2">Multi-pass membrane protein</topology>
    </subcellularLocation>
</comment>
<dbReference type="InterPro" id="IPR039426">
    <property type="entry name" value="TonB-dep_rcpt-like"/>
</dbReference>
<feature type="chain" id="PRO_5040168716" evidence="3">
    <location>
        <begin position="23"/>
        <end position="186"/>
    </location>
</feature>
<evidence type="ECO:0000313" key="5">
    <source>
        <dbReference type="EMBL" id="MCF5065387.1"/>
    </source>
</evidence>
<evidence type="ECO:0000256" key="3">
    <source>
        <dbReference type="SAM" id="SignalP"/>
    </source>
</evidence>
<dbReference type="InterPro" id="IPR037066">
    <property type="entry name" value="Plug_dom_sf"/>
</dbReference>
<proteinExistence type="inferred from homology"/>
<keyword evidence="2" id="KW-0812">Transmembrane</keyword>
<keyword evidence="5" id="KW-0675">Receptor</keyword>
<dbReference type="Pfam" id="PF07715">
    <property type="entry name" value="Plug"/>
    <property type="match status" value="1"/>
</dbReference>
<dbReference type="EMBL" id="WKEU01000114">
    <property type="protein sequence ID" value="MCF5065387.1"/>
    <property type="molecule type" value="Genomic_DNA"/>
</dbReference>
<comment type="caution">
    <text evidence="5">The sequence shown here is derived from an EMBL/GenBank/DDBJ whole genome shotgun (WGS) entry which is preliminary data.</text>
</comment>
<dbReference type="GO" id="GO:0044718">
    <property type="term" value="P:siderophore transmembrane transport"/>
    <property type="evidence" value="ECO:0007669"/>
    <property type="project" value="TreeGrafter"/>
</dbReference>
<dbReference type="SUPFAM" id="SSF56935">
    <property type="entry name" value="Porins"/>
    <property type="match status" value="1"/>
</dbReference>
<sequence length="186" mass="19802">MLPAFRFSPLALLVAASLHAHADEPVALELNDVVVTASGFAQSVEDAPASVTVIDGETLRRKSYRDLGDAVRDVEGVTVNGGANETDISIRGMPADYTLIMVDGKRQSARESRVNGNSGYEQSFVPPAAAIERIEVVRGPMSSLYGSDAIGGVINVITRKVSPTWGGSIGLEKFGRHPRDQRLGLL</sequence>
<keyword evidence="2" id="KW-1134">Transmembrane beta strand</keyword>
<accession>A0A9Q3XA55</accession>
<dbReference type="PANTHER" id="PTHR30069">
    <property type="entry name" value="TONB-DEPENDENT OUTER MEMBRANE RECEPTOR"/>
    <property type="match status" value="1"/>
</dbReference>
<reference evidence="5" key="1">
    <citation type="submission" date="2019-11" db="EMBL/GenBank/DDBJ databases">
        <title>Epiphytic Pseudomonas syringae from cherry orchards.</title>
        <authorList>
            <person name="Hulin M.T."/>
        </authorList>
    </citation>
    <scope>NUCLEOTIDE SEQUENCE</scope>
    <source>
        <strain evidence="5">PA-6-9A</strain>
    </source>
</reference>
<dbReference type="AlphaFoldDB" id="A0A9Q3XA55"/>
<keyword evidence="2" id="KW-0813">Transport</keyword>
<dbReference type="Gene3D" id="2.170.130.10">
    <property type="entry name" value="TonB-dependent receptor, plug domain"/>
    <property type="match status" value="1"/>
</dbReference>
<feature type="signal peptide" evidence="3">
    <location>
        <begin position="1"/>
        <end position="22"/>
    </location>
</feature>
<gene>
    <name evidence="5" type="ORF">GIW73_20855</name>
</gene>
<dbReference type="GO" id="GO:0009279">
    <property type="term" value="C:cell outer membrane"/>
    <property type="evidence" value="ECO:0007669"/>
    <property type="project" value="UniProtKB-SubCell"/>
</dbReference>
<dbReference type="InterPro" id="IPR012910">
    <property type="entry name" value="Plug_dom"/>
</dbReference>
<evidence type="ECO:0000256" key="2">
    <source>
        <dbReference type="PROSITE-ProRule" id="PRU01360"/>
    </source>
</evidence>